<comment type="caution">
    <text evidence="1">The sequence shown here is derived from an EMBL/GenBank/DDBJ whole genome shotgun (WGS) entry which is preliminary data.</text>
</comment>
<keyword evidence="2" id="KW-1185">Reference proteome</keyword>
<organism evidence="1 2">
    <name type="scientific">Pedococcus ginsenosidimutans</name>
    <dbReference type="NCBI Taxonomy" id="490570"/>
    <lineage>
        <taxon>Bacteria</taxon>
        <taxon>Bacillati</taxon>
        <taxon>Actinomycetota</taxon>
        <taxon>Actinomycetes</taxon>
        <taxon>Micrococcales</taxon>
        <taxon>Intrasporangiaceae</taxon>
        <taxon>Pedococcus</taxon>
    </lineage>
</organism>
<sequence>MTRSVRARVAVLSGVALLVVTAVVAAHLLTARTEGVSGDWSAPSVDGTVVAGRALVSGGNTALDLRTGTKVTLGSVVGGTPYVADERLVIASPGRLDSVRLDASARWTWRAPAGATVVPLAANAGSTMVATCLQGSATSCRLVGLDTRGHVAWQSQSSGMARPAAPTGGALPRAHAEKVRGGGLLVTDPVTGRQLLQPGSTFLAVPDGPVVVAVEQDGQCVVSATTAADPVWTRVLGPCPRGGLPRLSATRAAVRLDWPGQSRALDLVTGKDTTSPSSPKAPAEVARTDELVATQREVALHTDPLRWGETVHVVELRRTGDGADAEPVARIVSTRRLTLLLLEPRALVVRDGDRVVRYLLDPASATLGS</sequence>
<reference evidence="2" key="1">
    <citation type="journal article" date="2019" name="Int. J. Syst. Evol. Microbiol.">
        <title>The Global Catalogue of Microorganisms (GCM) 10K type strain sequencing project: providing services to taxonomists for standard genome sequencing and annotation.</title>
        <authorList>
            <consortium name="The Broad Institute Genomics Platform"/>
            <consortium name="The Broad Institute Genome Sequencing Center for Infectious Disease"/>
            <person name="Wu L."/>
            <person name="Ma J."/>
        </authorList>
    </citation>
    <scope>NUCLEOTIDE SEQUENCE [LARGE SCALE GENOMIC DNA]</scope>
    <source>
        <strain evidence="2">JCM 18961</strain>
    </source>
</reference>
<accession>A0ABP8Y8Z8</accession>
<protein>
    <recommendedName>
        <fullName evidence="3">Pyrroloquinoline-quinone binding quinoprotein</fullName>
    </recommendedName>
</protein>
<evidence type="ECO:0008006" key="3">
    <source>
        <dbReference type="Google" id="ProtNLM"/>
    </source>
</evidence>
<evidence type="ECO:0000313" key="2">
    <source>
        <dbReference type="Proteomes" id="UP001500556"/>
    </source>
</evidence>
<gene>
    <name evidence="1" type="ORF">GCM10025782_20230</name>
</gene>
<dbReference type="EMBL" id="BAABLO010000005">
    <property type="protein sequence ID" value="GAA4722214.1"/>
    <property type="molecule type" value="Genomic_DNA"/>
</dbReference>
<proteinExistence type="predicted"/>
<name>A0ABP8Y8Z8_9MICO</name>
<evidence type="ECO:0000313" key="1">
    <source>
        <dbReference type="EMBL" id="GAA4722214.1"/>
    </source>
</evidence>
<dbReference type="RefSeq" id="WP_345502971.1">
    <property type="nucleotide sequence ID" value="NZ_BAABLO010000005.1"/>
</dbReference>
<dbReference type="Proteomes" id="UP001500556">
    <property type="component" value="Unassembled WGS sequence"/>
</dbReference>